<dbReference type="EMBL" id="JABFUC010000020">
    <property type="protein sequence ID" value="MCG6659721.1"/>
    <property type="molecule type" value="Genomic_DNA"/>
</dbReference>
<keyword evidence="3" id="KW-1185">Reference proteome</keyword>
<proteinExistence type="predicted"/>
<sequence>MPMKPAFATITGMLLMGCTAMPTTPPPHEPAPPPPAADRQEDTCGAQRVQAHVGEKYSEALGEALEQTSGAQALRVMRPGYAYTLEYRAERLNVRLDEDGVITAIGCG</sequence>
<feature type="compositionally biased region" description="Pro residues" evidence="1">
    <location>
        <begin position="23"/>
        <end position="36"/>
    </location>
</feature>
<dbReference type="RefSeq" id="WP_238978984.1">
    <property type="nucleotide sequence ID" value="NZ_JABFUC010000020.1"/>
</dbReference>
<evidence type="ECO:0000256" key="1">
    <source>
        <dbReference type="SAM" id="MobiDB-lite"/>
    </source>
</evidence>
<name>A0ABS9PDA8_9GAMM</name>
<organism evidence="2 3">
    <name type="scientific">Billgrantia campisalis</name>
    <dbReference type="NCBI Taxonomy" id="74661"/>
    <lineage>
        <taxon>Bacteria</taxon>
        <taxon>Pseudomonadati</taxon>
        <taxon>Pseudomonadota</taxon>
        <taxon>Gammaproteobacteria</taxon>
        <taxon>Oceanospirillales</taxon>
        <taxon>Halomonadaceae</taxon>
        <taxon>Billgrantia</taxon>
    </lineage>
</organism>
<comment type="caution">
    <text evidence="2">The sequence shown here is derived from an EMBL/GenBank/DDBJ whole genome shotgun (WGS) entry which is preliminary data.</text>
</comment>
<evidence type="ECO:0000313" key="2">
    <source>
        <dbReference type="EMBL" id="MCG6659721.1"/>
    </source>
</evidence>
<dbReference type="PANTHER" id="PTHR39600">
    <property type="entry name" value="PEPTIDASE INHIBITOR I78 FAMILY PROTEIN"/>
    <property type="match status" value="1"/>
</dbReference>
<reference evidence="2 3" key="1">
    <citation type="submission" date="2020-05" db="EMBL/GenBank/DDBJ databases">
        <title>Comparative genomic analysis of denitrifying bacteria from Halomonas genus.</title>
        <authorList>
            <person name="Wang L."/>
            <person name="Shao Z."/>
        </authorList>
    </citation>
    <scope>NUCLEOTIDE SEQUENCE [LARGE SCALE GENOMIC DNA]</scope>
    <source>
        <strain evidence="2 3">A4</strain>
    </source>
</reference>
<gene>
    <name evidence="2" type="ORF">HOP52_18385</name>
</gene>
<accession>A0ABS9PDA8</accession>
<dbReference type="Gene3D" id="3.30.10.10">
    <property type="entry name" value="Trypsin Inhibitor V, subunit A"/>
    <property type="match status" value="1"/>
</dbReference>
<dbReference type="Pfam" id="PF11720">
    <property type="entry name" value="Inhibitor_I78"/>
    <property type="match status" value="1"/>
</dbReference>
<dbReference type="Proteomes" id="UP000814385">
    <property type="component" value="Unassembled WGS sequence"/>
</dbReference>
<evidence type="ECO:0008006" key="4">
    <source>
        <dbReference type="Google" id="ProtNLM"/>
    </source>
</evidence>
<dbReference type="InterPro" id="IPR021719">
    <property type="entry name" value="Prot_inh_I78"/>
</dbReference>
<evidence type="ECO:0000313" key="3">
    <source>
        <dbReference type="Proteomes" id="UP000814385"/>
    </source>
</evidence>
<dbReference type="PROSITE" id="PS51257">
    <property type="entry name" value="PROKAR_LIPOPROTEIN"/>
    <property type="match status" value="1"/>
</dbReference>
<feature type="region of interest" description="Disordered" evidence="1">
    <location>
        <begin position="19"/>
        <end position="42"/>
    </location>
</feature>
<protein>
    <recommendedName>
        <fullName evidence="4">Peptidase inhibitor I78 family protein</fullName>
    </recommendedName>
</protein>
<dbReference type="PANTHER" id="PTHR39600:SF1">
    <property type="entry name" value="PEPTIDASE INHIBITOR I78 FAMILY PROTEIN"/>
    <property type="match status" value="1"/>
</dbReference>